<organism evidence="15 16">
    <name type="scientific">Cutibacterium avidum</name>
    <dbReference type="NCBI Taxonomy" id="33010"/>
    <lineage>
        <taxon>Bacteria</taxon>
        <taxon>Bacillati</taxon>
        <taxon>Actinomycetota</taxon>
        <taxon>Actinomycetes</taxon>
        <taxon>Propionibacteriales</taxon>
        <taxon>Propionibacteriaceae</taxon>
        <taxon>Cutibacterium</taxon>
    </lineage>
</organism>
<dbReference type="Pfam" id="PF02749">
    <property type="entry name" value="QRPTase_N"/>
    <property type="match status" value="1"/>
</dbReference>
<evidence type="ECO:0000256" key="9">
    <source>
        <dbReference type="ARBA" id="ARBA00033102"/>
    </source>
</evidence>
<protein>
    <recommendedName>
        <fullName evidence="5">Nicotinate-nucleotide pyrophosphorylase [carboxylating]</fullName>
        <ecNumber evidence="4">2.4.2.19</ecNumber>
    </recommendedName>
    <alternativeName>
        <fullName evidence="9">Quinolinate phosphoribosyltransferase [decarboxylating]</fullName>
    </alternativeName>
</protein>
<feature type="binding site" evidence="12">
    <location>
        <position position="213"/>
    </location>
    <ligand>
        <name>substrate</name>
    </ligand>
</feature>
<evidence type="ECO:0000313" key="16">
    <source>
        <dbReference type="Proteomes" id="UP000259211"/>
    </source>
</evidence>
<dbReference type="Gene3D" id="3.20.20.70">
    <property type="entry name" value="Aldolase class I"/>
    <property type="match status" value="1"/>
</dbReference>
<dbReference type="PANTHER" id="PTHR32179:SF3">
    <property type="entry name" value="NICOTINATE-NUCLEOTIDE PYROPHOSPHORYLASE [CARBOXYLATING]"/>
    <property type="match status" value="1"/>
</dbReference>
<keyword evidence="8 11" id="KW-0808">Transferase</keyword>
<dbReference type="RefSeq" id="WP_065672622.1">
    <property type="nucleotide sequence ID" value="NZ_JAQDJS010000001.1"/>
</dbReference>
<evidence type="ECO:0000256" key="10">
    <source>
        <dbReference type="ARBA" id="ARBA00047445"/>
    </source>
</evidence>
<evidence type="ECO:0000259" key="14">
    <source>
        <dbReference type="Pfam" id="PF02749"/>
    </source>
</evidence>
<dbReference type="Gene3D" id="3.90.1170.20">
    <property type="entry name" value="Quinolinate phosphoribosyl transferase, N-terminal domain"/>
    <property type="match status" value="1"/>
</dbReference>
<feature type="binding site" evidence="12">
    <location>
        <position position="174"/>
    </location>
    <ligand>
        <name>substrate</name>
    </ligand>
</feature>
<dbReference type="PANTHER" id="PTHR32179">
    <property type="entry name" value="NICOTINATE-NUCLEOTIDE PYROPHOSPHORYLASE [CARBOXYLATING]"/>
    <property type="match status" value="1"/>
</dbReference>
<dbReference type="Proteomes" id="UP000259211">
    <property type="component" value="Unassembled WGS sequence"/>
</dbReference>
<comment type="function">
    <text evidence="1">Involved in the catabolism of quinolinic acid (QA).</text>
</comment>
<evidence type="ECO:0000256" key="5">
    <source>
        <dbReference type="ARBA" id="ARBA00020990"/>
    </source>
</evidence>
<evidence type="ECO:0000256" key="12">
    <source>
        <dbReference type="PIRSR" id="PIRSR006250-1"/>
    </source>
</evidence>
<dbReference type="InterPro" id="IPR036068">
    <property type="entry name" value="Nicotinate_pribotase-like_C"/>
</dbReference>
<comment type="caution">
    <text evidence="15">The sequence shown here is derived from an EMBL/GenBank/DDBJ whole genome shotgun (WGS) entry which is preliminary data.</text>
</comment>
<sequence>MTALPHDLVRTISERGLDPDLVVRTIEACLDEDLRGGTDVTTESIFGGAAGRADIRARQNGCLAGVPVAAAVLHLLANRTGTNVEFTTHHDDGTRVSPGDAVATVSGPLRTLLVAERTMLNLASHLSGVATATSQWVDALASTDTKVRDTRKTVPGLRDLDKYAVRCGGGLNHRMGLSDAALVKDNHIAVAGSLTAAVEAVRSHQPDIVCEVECDTVDQVREAVEAGVTTILLDNMDDSLMTESVSICRPRGVITEASGGLTLDRAKDVAATGVDYIAVGAITHSAPVLDLGLDFD</sequence>
<evidence type="ECO:0000256" key="3">
    <source>
        <dbReference type="ARBA" id="ARBA00009400"/>
    </source>
</evidence>
<dbReference type="SUPFAM" id="SSF51690">
    <property type="entry name" value="Nicotinate/Quinolinate PRTase C-terminal domain-like"/>
    <property type="match status" value="1"/>
</dbReference>
<dbReference type="UniPathway" id="UPA00253">
    <property type="reaction ID" value="UER00331"/>
</dbReference>
<evidence type="ECO:0000256" key="7">
    <source>
        <dbReference type="ARBA" id="ARBA00022676"/>
    </source>
</evidence>
<dbReference type="GO" id="GO:0034213">
    <property type="term" value="P:quinolinate catabolic process"/>
    <property type="evidence" value="ECO:0007669"/>
    <property type="project" value="TreeGrafter"/>
</dbReference>
<dbReference type="SUPFAM" id="SSF54675">
    <property type="entry name" value="Nicotinate/Quinolinate PRTase N-terminal domain-like"/>
    <property type="match status" value="1"/>
</dbReference>
<feature type="domain" description="Quinolinate phosphoribosyl transferase N-terminal" evidence="14">
    <location>
        <begin position="39"/>
        <end position="127"/>
    </location>
</feature>
<keyword evidence="6" id="KW-0662">Pyridine nucleotide biosynthesis</keyword>
<comment type="catalytic activity">
    <reaction evidence="10">
        <text>nicotinate beta-D-ribonucleotide + CO2 + diphosphate = quinolinate + 5-phospho-alpha-D-ribose 1-diphosphate + 2 H(+)</text>
        <dbReference type="Rhea" id="RHEA:12733"/>
        <dbReference type="ChEBI" id="CHEBI:15378"/>
        <dbReference type="ChEBI" id="CHEBI:16526"/>
        <dbReference type="ChEBI" id="CHEBI:29959"/>
        <dbReference type="ChEBI" id="CHEBI:33019"/>
        <dbReference type="ChEBI" id="CHEBI:57502"/>
        <dbReference type="ChEBI" id="CHEBI:58017"/>
        <dbReference type="EC" id="2.4.2.19"/>
    </reaction>
</comment>
<dbReference type="GO" id="GO:0005737">
    <property type="term" value="C:cytoplasm"/>
    <property type="evidence" value="ECO:0007669"/>
    <property type="project" value="TreeGrafter"/>
</dbReference>
<feature type="binding site" evidence="12">
    <location>
        <position position="117"/>
    </location>
    <ligand>
        <name>substrate</name>
    </ligand>
</feature>
<dbReference type="GO" id="GO:0009435">
    <property type="term" value="P:NAD+ biosynthetic process"/>
    <property type="evidence" value="ECO:0007669"/>
    <property type="project" value="UniProtKB-UniPathway"/>
</dbReference>
<comment type="similarity">
    <text evidence="3 11">Belongs to the NadC/ModD family.</text>
</comment>
<dbReference type="EMBL" id="NOWI01000008">
    <property type="protein sequence ID" value="RFT43135.1"/>
    <property type="molecule type" value="Genomic_DNA"/>
</dbReference>
<proteinExistence type="inferred from homology"/>
<evidence type="ECO:0000256" key="8">
    <source>
        <dbReference type="ARBA" id="ARBA00022679"/>
    </source>
</evidence>
<dbReference type="InterPro" id="IPR027277">
    <property type="entry name" value="NadC/ModD"/>
</dbReference>
<feature type="binding site" evidence="12">
    <location>
        <begin position="150"/>
        <end position="152"/>
    </location>
    <ligand>
        <name>substrate</name>
    </ligand>
</feature>
<dbReference type="AlphaFoldDB" id="A0A3E2DCL5"/>
<evidence type="ECO:0000256" key="2">
    <source>
        <dbReference type="ARBA" id="ARBA00004893"/>
    </source>
</evidence>
<feature type="binding site" evidence="12">
    <location>
        <position position="234"/>
    </location>
    <ligand>
        <name>substrate</name>
    </ligand>
</feature>
<evidence type="ECO:0000256" key="4">
    <source>
        <dbReference type="ARBA" id="ARBA00011944"/>
    </source>
</evidence>
<dbReference type="InterPro" id="IPR013785">
    <property type="entry name" value="Aldolase_TIM"/>
</dbReference>
<dbReference type="NCBIfam" id="TIGR00078">
    <property type="entry name" value="nadC"/>
    <property type="match status" value="1"/>
</dbReference>
<accession>A0A3E2DCL5</accession>
<dbReference type="InterPro" id="IPR004393">
    <property type="entry name" value="NadC"/>
</dbReference>
<evidence type="ECO:0000256" key="6">
    <source>
        <dbReference type="ARBA" id="ARBA00022642"/>
    </source>
</evidence>
<evidence type="ECO:0000256" key="11">
    <source>
        <dbReference type="PIRNR" id="PIRNR006250"/>
    </source>
</evidence>
<name>A0A3E2DCL5_9ACTN</name>
<dbReference type="Pfam" id="PF01729">
    <property type="entry name" value="QRPTase_C"/>
    <property type="match status" value="1"/>
</dbReference>
<gene>
    <name evidence="15" type="ORF">CHT91_09345</name>
</gene>
<keyword evidence="7 11" id="KW-0328">Glycosyltransferase</keyword>
<dbReference type="EC" id="2.4.2.19" evidence="4"/>
<dbReference type="CDD" id="cd01572">
    <property type="entry name" value="QPRTase"/>
    <property type="match status" value="1"/>
</dbReference>
<dbReference type="FunFam" id="3.20.20.70:FF:000030">
    <property type="entry name" value="Nicotinate-nucleotide pyrophosphorylase, carboxylating"/>
    <property type="match status" value="1"/>
</dbReference>
<dbReference type="GO" id="GO:0004514">
    <property type="term" value="F:nicotinate-nucleotide diphosphorylase (carboxylating) activity"/>
    <property type="evidence" value="ECO:0007669"/>
    <property type="project" value="UniProtKB-EC"/>
</dbReference>
<dbReference type="InterPro" id="IPR037128">
    <property type="entry name" value="Quinolinate_PRibosylTase_N_sf"/>
</dbReference>
<dbReference type="InterPro" id="IPR002638">
    <property type="entry name" value="Quinolinate_PRibosylTrfase_C"/>
</dbReference>
<reference evidence="15 16" key="1">
    <citation type="submission" date="2017-07" db="EMBL/GenBank/DDBJ databases">
        <authorList>
            <person name="Sun Z.S."/>
            <person name="Albrecht U."/>
            <person name="Echele G."/>
            <person name="Lee C.C."/>
        </authorList>
    </citation>
    <scope>NUCLEOTIDE SEQUENCE [LARGE SCALE GENOMIC DNA]</scope>
    <source>
        <strain evidence="15 16">P16-029</strain>
    </source>
</reference>
<comment type="pathway">
    <text evidence="2">Cofactor biosynthesis; NAD(+) biosynthesis; nicotinate D-ribonucleotide from quinolinate: step 1/1.</text>
</comment>
<dbReference type="InterPro" id="IPR022412">
    <property type="entry name" value="Quinolinate_PRibosylTrfase_N"/>
</dbReference>
<feature type="domain" description="Quinolinate phosphoribosyl transferase C-terminal" evidence="13">
    <location>
        <begin position="129"/>
        <end position="294"/>
    </location>
</feature>
<dbReference type="PIRSF" id="PIRSF006250">
    <property type="entry name" value="NadC_ModD"/>
    <property type="match status" value="1"/>
</dbReference>
<evidence type="ECO:0000313" key="15">
    <source>
        <dbReference type="EMBL" id="RFT43135.1"/>
    </source>
</evidence>
<feature type="binding site" evidence="12">
    <location>
        <begin position="279"/>
        <end position="281"/>
    </location>
    <ligand>
        <name>substrate</name>
    </ligand>
</feature>
<evidence type="ECO:0000256" key="1">
    <source>
        <dbReference type="ARBA" id="ARBA00003237"/>
    </source>
</evidence>
<feature type="binding site" evidence="12">
    <location>
        <begin position="258"/>
        <end position="260"/>
    </location>
    <ligand>
        <name>substrate</name>
    </ligand>
</feature>
<feature type="binding site" evidence="12">
    <location>
        <position position="184"/>
    </location>
    <ligand>
        <name>substrate</name>
    </ligand>
</feature>
<evidence type="ECO:0000259" key="13">
    <source>
        <dbReference type="Pfam" id="PF01729"/>
    </source>
</evidence>